<dbReference type="Pfam" id="PF02515">
    <property type="entry name" value="CoA_transf_3"/>
    <property type="match status" value="1"/>
</dbReference>
<evidence type="ECO:0000313" key="3">
    <source>
        <dbReference type="EMBL" id="MDI5969345.1"/>
    </source>
</evidence>
<dbReference type="InterPro" id="IPR044855">
    <property type="entry name" value="CoA-Trfase_III_dom3_sf"/>
</dbReference>
<evidence type="ECO:0000256" key="1">
    <source>
        <dbReference type="ARBA" id="ARBA00008383"/>
    </source>
</evidence>
<dbReference type="InterPro" id="IPR023606">
    <property type="entry name" value="CoA-Trfase_III_dom_1_sf"/>
</dbReference>
<dbReference type="SUPFAM" id="SSF89796">
    <property type="entry name" value="CoA-transferase family III (CaiB/BaiF)"/>
    <property type="match status" value="1"/>
</dbReference>
<dbReference type="Gene3D" id="3.30.1540.10">
    <property type="entry name" value="formyl-coa transferase, domain 3"/>
    <property type="match status" value="1"/>
</dbReference>
<gene>
    <name evidence="3" type="ORF">POF50_008295</name>
</gene>
<dbReference type="InterPro" id="IPR050509">
    <property type="entry name" value="CoA-transferase_III"/>
</dbReference>
<dbReference type="PANTHER" id="PTHR48228:SF6">
    <property type="entry name" value="L-CARNITINE COA-TRANSFERASE"/>
    <property type="match status" value="1"/>
</dbReference>
<protein>
    <submittedName>
        <fullName evidence="3">CoA transferase</fullName>
        <ecNumber evidence="3">2.8.3.-</ecNumber>
    </submittedName>
</protein>
<dbReference type="PANTHER" id="PTHR48228">
    <property type="entry name" value="SUCCINYL-COA--D-CITRAMALATE COA-TRANSFERASE"/>
    <property type="match status" value="1"/>
</dbReference>
<dbReference type="GO" id="GO:0016740">
    <property type="term" value="F:transferase activity"/>
    <property type="evidence" value="ECO:0007669"/>
    <property type="project" value="UniProtKB-KW"/>
</dbReference>
<dbReference type="EC" id="2.8.3.-" evidence="3"/>
<dbReference type="AlphaFoldDB" id="A0AA90KFJ3"/>
<organism evidence="3">
    <name type="scientific">Streptantibioticus silvisoli</name>
    <dbReference type="NCBI Taxonomy" id="2705255"/>
    <lineage>
        <taxon>Bacteria</taxon>
        <taxon>Bacillati</taxon>
        <taxon>Actinomycetota</taxon>
        <taxon>Actinomycetes</taxon>
        <taxon>Kitasatosporales</taxon>
        <taxon>Streptomycetaceae</taxon>
        <taxon>Streptantibioticus</taxon>
    </lineage>
</organism>
<name>A0AA90KFJ3_9ACTN</name>
<dbReference type="EMBL" id="JABXJJ020000009">
    <property type="protein sequence ID" value="MDI5969345.1"/>
    <property type="molecule type" value="Genomic_DNA"/>
</dbReference>
<evidence type="ECO:0000256" key="2">
    <source>
        <dbReference type="ARBA" id="ARBA00022679"/>
    </source>
</evidence>
<keyword evidence="2 3" id="KW-0808">Transferase</keyword>
<comment type="caution">
    <text evidence="3">The sequence shown here is derived from an EMBL/GenBank/DDBJ whole genome shotgun (WGS) entry which is preliminary data.</text>
</comment>
<reference evidence="3" key="1">
    <citation type="submission" date="2023-05" db="EMBL/GenBank/DDBJ databases">
        <title>Streptantibioticus silvisoli sp. nov., acidotolerant actinomycetes 1 from pine litter.</title>
        <authorList>
            <person name="Swiecimska M."/>
            <person name="Golinska P."/>
            <person name="Sangal V."/>
            <person name="Wachnowicz B."/>
            <person name="Goodfellow M."/>
        </authorList>
    </citation>
    <scope>NUCLEOTIDE SEQUENCE</scope>
    <source>
        <strain evidence="3">SL13</strain>
    </source>
</reference>
<proteinExistence type="inferred from homology"/>
<sequence>MTSPRGRTEFGRPAGPAPAAPLAGLTVIDASTLFAGPFAARLLGDFGAEIIKVEQPSGDPLRRFGHAHHDVPLLWKVLSRNKKSVVLDLHEPEDARRFRRLAAGADALIENFRPGTLERWGLGPQVLAEVNPRLVLARVTAFGQDGPYAHRPGFGTLAEAMSGLAAMSGEPGGPPALPAFPLGDAIAGLHAALAVLIALRARDVIGTGQVADIAITETLIGSLGAQLTVYEHLGLKPERVGNRSSNSAPRGVYRCADDRWVAVSAPAHSVAERLVRLVGRPDLGDEPWFATGVGRAEHRAVIDDAIRPWIAARRRDEVVDAFEAAEAAVAPVYEVDDVLADPQFRARGLTVDVPDAELGSVRMPGVPFRLSATPGRIDWAGPPIGAHTEDVCGSVTPARPTAGEAGA</sequence>
<comment type="similarity">
    <text evidence="1">Belongs to the CoA-transferase III family.</text>
</comment>
<dbReference type="InterPro" id="IPR003673">
    <property type="entry name" value="CoA-Trfase_fam_III"/>
</dbReference>
<dbReference type="Gene3D" id="3.40.50.10540">
    <property type="entry name" value="Crotonobetainyl-coa:carnitine coa-transferase, domain 1"/>
    <property type="match status" value="1"/>
</dbReference>
<accession>A0AA90KFJ3</accession>
<dbReference type="RefSeq" id="WP_271312208.1">
    <property type="nucleotide sequence ID" value="NZ_JABXJJ020000009.1"/>
</dbReference>